<dbReference type="GO" id="GO:0008270">
    <property type="term" value="F:zinc ion binding"/>
    <property type="evidence" value="ECO:0007669"/>
    <property type="project" value="UniProtKB-KW"/>
</dbReference>
<dbReference type="EMBL" id="GL377316">
    <property type="protein sequence ID" value="EFI91606.1"/>
    <property type="molecule type" value="Genomic_DNA"/>
</dbReference>
<dbReference type="HOGENOM" id="CLU_921830_0_0_1"/>
<protein>
    <recommendedName>
        <fullName evidence="3">C2H2-type domain-containing protein</fullName>
    </recommendedName>
</protein>
<gene>
    <name evidence="4" type="ORF">SCHCODRAFT_253895</name>
</gene>
<keyword evidence="5" id="KW-1185">Reference proteome</keyword>
<feature type="domain" description="C2H2-type" evidence="3">
    <location>
        <begin position="36"/>
        <end position="63"/>
    </location>
</feature>
<feature type="region of interest" description="Disordered" evidence="2">
    <location>
        <begin position="78"/>
        <end position="154"/>
    </location>
</feature>
<evidence type="ECO:0000313" key="5">
    <source>
        <dbReference type="Proteomes" id="UP000007431"/>
    </source>
</evidence>
<name>D8QKI3_SCHCM</name>
<dbReference type="PANTHER" id="PTHR46179:SF26">
    <property type="entry name" value="ZINC FINGER PROTEIN 423 HOMOLOG"/>
    <property type="match status" value="1"/>
</dbReference>
<dbReference type="InterPro" id="IPR036236">
    <property type="entry name" value="Znf_C2H2_sf"/>
</dbReference>
<dbReference type="InterPro" id="IPR051061">
    <property type="entry name" value="Zinc_finger_trans_reg"/>
</dbReference>
<dbReference type="InterPro" id="IPR013087">
    <property type="entry name" value="Znf_C2H2_type"/>
</dbReference>
<dbReference type="InParanoid" id="D8QKI3"/>
<dbReference type="PANTHER" id="PTHR46179">
    <property type="entry name" value="ZINC FINGER PROTEIN"/>
    <property type="match status" value="1"/>
</dbReference>
<keyword evidence="1" id="KW-0479">Metal-binding</keyword>
<dbReference type="PROSITE" id="PS00028">
    <property type="entry name" value="ZINC_FINGER_C2H2_1"/>
    <property type="match status" value="1"/>
</dbReference>
<evidence type="ECO:0000313" key="4">
    <source>
        <dbReference type="EMBL" id="EFI91606.1"/>
    </source>
</evidence>
<dbReference type="SUPFAM" id="SSF57667">
    <property type="entry name" value="beta-beta-alpha zinc fingers"/>
    <property type="match status" value="1"/>
</dbReference>
<dbReference type="PROSITE" id="PS50157">
    <property type="entry name" value="ZINC_FINGER_C2H2_2"/>
    <property type="match status" value="1"/>
</dbReference>
<accession>D8QKI3</accession>
<sequence length="302" mass="32884">MSNKDHCEECDKWFERKNMPRHRRTHSSQQTERFFSRCDTCQKTFTRQDNLRQHKLRGGKNIHCEVEGCFAAFKTPNDLSHHRKEKHPEVAAERRSSSARRGRRTSAKTSTPTTPSTPVTPGADSPIASSSSAGSPRSPGVRSPHCPQSAAGYLPYNEGVNSTFGGTNQASGSHYAPQVPHGPFAPAGTASWYSSGQPTTAIAPYAQFNGPFVHAYGTNIAPYPGEVASPQPQYPPGTVPQMASSASAGPVNRQGYQQHANAIPYAAPIPSFAEYTSRSGHHGQNHPLPPYEYTEYPGAPRR</sequence>
<dbReference type="AlphaFoldDB" id="D8QKI3"/>
<organism evidence="5">
    <name type="scientific">Schizophyllum commune (strain H4-8 / FGSC 9210)</name>
    <name type="common">Split gill fungus</name>
    <dbReference type="NCBI Taxonomy" id="578458"/>
    <lineage>
        <taxon>Eukaryota</taxon>
        <taxon>Fungi</taxon>
        <taxon>Dikarya</taxon>
        <taxon>Basidiomycota</taxon>
        <taxon>Agaricomycotina</taxon>
        <taxon>Agaricomycetes</taxon>
        <taxon>Agaricomycetidae</taxon>
        <taxon>Agaricales</taxon>
        <taxon>Schizophyllaceae</taxon>
        <taxon>Schizophyllum</taxon>
    </lineage>
</organism>
<dbReference type="Proteomes" id="UP000007431">
    <property type="component" value="Unassembled WGS sequence"/>
</dbReference>
<reference evidence="4 5" key="1">
    <citation type="journal article" date="2010" name="Nat. Biotechnol.">
        <title>Genome sequence of the model mushroom Schizophyllum commune.</title>
        <authorList>
            <person name="Ohm R.A."/>
            <person name="de Jong J.F."/>
            <person name="Lugones L.G."/>
            <person name="Aerts A."/>
            <person name="Kothe E."/>
            <person name="Stajich J.E."/>
            <person name="de Vries R.P."/>
            <person name="Record E."/>
            <person name="Levasseur A."/>
            <person name="Baker S.E."/>
            <person name="Bartholomew K.A."/>
            <person name="Coutinho P.M."/>
            <person name="Erdmann S."/>
            <person name="Fowler T.J."/>
            <person name="Gathman A.C."/>
            <person name="Lombard V."/>
            <person name="Henrissat B."/>
            <person name="Knabe N."/>
            <person name="Kuees U."/>
            <person name="Lilly W.W."/>
            <person name="Lindquist E."/>
            <person name="Lucas S."/>
            <person name="Magnuson J.K."/>
            <person name="Piumi F."/>
            <person name="Raudaskoski M."/>
            <person name="Salamov A."/>
            <person name="Schmutz J."/>
            <person name="Schwarze F.W.M.R."/>
            <person name="vanKuyk P.A."/>
            <person name="Horton J.S."/>
            <person name="Grigoriev I.V."/>
            <person name="Woesten H.A.B."/>
        </authorList>
    </citation>
    <scope>NUCLEOTIDE SEQUENCE [LARGE SCALE GENOMIC DNA]</scope>
    <source>
        <strain evidence="5">H4-8 / FGSC 9210</strain>
    </source>
</reference>
<keyword evidence="1" id="KW-0863">Zinc-finger</keyword>
<feature type="compositionally biased region" description="Basic and acidic residues" evidence="2">
    <location>
        <begin position="86"/>
        <end position="96"/>
    </location>
</feature>
<evidence type="ECO:0000259" key="3">
    <source>
        <dbReference type="PROSITE" id="PS50157"/>
    </source>
</evidence>
<dbReference type="Gene3D" id="3.30.160.60">
    <property type="entry name" value="Classic Zinc Finger"/>
    <property type="match status" value="1"/>
</dbReference>
<feature type="compositionally biased region" description="Low complexity" evidence="2">
    <location>
        <begin position="107"/>
        <end position="144"/>
    </location>
</feature>
<proteinExistence type="predicted"/>
<dbReference type="VEuPathDB" id="FungiDB:SCHCODRAFT_02131645"/>
<dbReference type="SMART" id="SM00355">
    <property type="entry name" value="ZnF_C2H2"/>
    <property type="match status" value="3"/>
</dbReference>
<dbReference type="GO" id="GO:0006357">
    <property type="term" value="P:regulation of transcription by RNA polymerase II"/>
    <property type="evidence" value="ECO:0007669"/>
    <property type="project" value="TreeGrafter"/>
</dbReference>
<feature type="compositionally biased region" description="Basic residues" evidence="2">
    <location>
        <begin position="97"/>
        <end position="106"/>
    </location>
</feature>
<evidence type="ECO:0000256" key="1">
    <source>
        <dbReference type="PROSITE-ProRule" id="PRU00042"/>
    </source>
</evidence>
<keyword evidence="1" id="KW-0862">Zinc</keyword>
<dbReference type="GO" id="GO:0003712">
    <property type="term" value="F:transcription coregulator activity"/>
    <property type="evidence" value="ECO:0007669"/>
    <property type="project" value="TreeGrafter"/>
</dbReference>
<evidence type="ECO:0000256" key="2">
    <source>
        <dbReference type="SAM" id="MobiDB-lite"/>
    </source>
</evidence>
<dbReference type="GO" id="GO:0005634">
    <property type="term" value="C:nucleus"/>
    <property type="evidence" value="ECO:0007669"/>
    <property type="project" value="TreeGrafter"/>
</dbReference>
<feature type="region of interest" description="Disordered" evidence="2">
    <location>
        <begin position="274"/>
        <end position="302"/>
    </location>
</feature>